<dbReference type="InterPro" id="IPR044084">
    <property type="entry name" value="AvModA-like_subst-bd"/>
</dbReference>
<dbReference type="CDD" id="cd13539">
    <property type="entry name" value="PBP2_AvModA"/>
    <property type="match status" value="1"/>
</dbReference>
<dbReference type="PIRSF" id="PIRSF004846">
    <property type="entry name" value="ModA"/>
    <property type="match status" value="1"/>
</dbReference>
<dbReference type="Gene3D" id="3.40.190.10">
    <property type="entry name" value="Periplasmic binding protein-like II"/>
    <property type="match status" value="2"/>
</dbReference>
<sequence length="249" mass="27400">MAKITWLLLLLLFTPLTDAGQLRVAVASNFAKTLEQLALLFKQQHGHDLRISHGSTGQLFAQLRQGAPHDVFMAADTTRPQRLVTAGLATDMRVYARGQLVLLVNHQPAAQCADWLNQPGDEYLALANPELAPYGLAARKYLVNQQLDKTFSGRLVMGENVAQAAHLVISGNARGGLLAASLLHQVRLPETSCTWLIPPAEHHPVRQGMVAMTGSERRALIDEFYVFMQSAQARELMIDHGYLMAAEDD</sequence>
<feature type="chain" id="PRO_5047106205" evidence="4">
    <location>
        <begin position="20"/>
        <end position="249"/>
    </location>
</feature>
<evidence type="ECO:0000256" key="3">
    <source>
        <dbReference type="ARBA" id="ARBA00022729"/>
    </source>
</evidence>
<feature type="signal peptide" evidence="4">
    <location>
        <begin position="1"/>
        <end position="19"/>
    </location>
</feature>
<keyword evidence="2" id="KW-0479">Metal-binding</keyword>
<evidence type="ECO:0000313" key="6">
    <source>
        <dbReference type="Proteomes" id="UP001595533"/>
    </source>
</evidence>
<accession>A0ABV7J951</accession>
<dbReference type="RefSeq" id="WP_077410727.1">
    <property type="nucleotide sequence ID" value="NZ_JBHRTS010000005.1"/>
</dbReference>
<comment type="caution">
    <text evidence="5">The sequence shown here is derived from an EMBL/GenBank/DDBJ whole genome shotgun (WGS) entry which is preliminary data.</text>
</comment>
<dbReference type="Proteomes" id="UP001595533">
    <property type="component" value="Unassembled WGS sequence"/>
</dbReference>
<dbReference type="EMBL" id="JBHRTS010000005">
    <property type="protein sequence ID" value="MFC3194673.1"/>
    <property type="molecule type" value="Genomic_DNA"/>
</dbReference>
<comment type="similarity">
    <text evidence="1">Belongs to the bacterial solute-binding protein ModA family.</text>
</comment>
<dbReference type="NCBIfam" id="TIGR01256">
    <property type="entry name" value="modA"/>
    <property type="match status" value="1"/>
</dbReference>
<keyword evidence="3 4" id="KW-0732">Signal</keyword>
<evidence type="ECO:0000256" key="4">
    <source>
        <dbReference type="SAM" id="SignalP"/>
    </source>
</evidence>
<dbReference type="PANTHER" id="PTHR30632">
    <property type="entry name" value="MOLYBDATE-BINDING PERIPLASMIC PROTEIN"/>
    <property type="match status" value="1"/>
</dbReference>
<proteinExistence type="inferred from homology"/>
<evidence type="ECO:0000256" key="1">
    <source>
        <dbReference type="ARBA" id="ARBA00009175"/>
    </source>
</evidence>
<reference evidence="6" key="1">
    <citation type="journal article" date="2019" name="Int. J. Syst. Evol. Microbiol.">
        <title>The Global Catalogue of Microorganisms (GCM) 10K type strain sequencing project: providing services to taxonomists for standard genome sequencing and annotation.</title>
        <authorList>
            <consortium name="The Broad Institute Genomics Platform"/>
            <consortium name="The Broad Institute Genome Sequencing Center for Infectious Disease"/>
            <person name="Wu L."/>
            <person name="Ma J."/>
        </authorList>
    </citation>
    <scope>NUCLEOTIDE SEQUENCE [LARGE SCALE GENOMIC DNA]</scope>
    <source>
        <strain evidence="6">KCTC 42953</strain>
    </source>
</reference>
<dbReference type="InterPro" id="IPR050682">
    <property type="entry name" value="ModA/WtpA"/>
</dbReference>
<organism evidence="5 6">
    <name type="scientific">Marinicella sediminis</name>
    <dbReference type="NCBI Taxonomy" id="1792834"/>
    <lineage>
        <taxon>Bacteria</taxon>
        <taxon>Pseudomonadati</taxon>
        <taxon>Pseudomonadota</taxon>
        <taxon>Gammaproteobacteria</taxon>
        <taxon>Lysobacterales</taxon>
        <taxon>Marinicellaceae</taxon>
        <taxon>Marinicella</taxon>
    </lineage>
</organism>
<dbReference type="Pfam" id="PF13531">
    <property type="entry name" value="SBP_bac_11"/>
    <property type="match status" value="1"/>
</dbReference>
<keyword evidence="6" id="KW-1185">Reference proteome</keyword>
<protein>
    <submittedName>
        <fullName evidence="5">Molybdate ABC transporter substrate-binding protein</fullName>
    </submittedName>
</protein>
<dbReference type="PANTHER" id="PTHR30632:SF14">
    <property type="entry name" value="TUNGSTATE_MOLYBDATE_CHROMATE-BINDING PROTEIN MODA"/>
    <property type="match status" value="1"/>
</dbReference>
<dbReference type="InterPro" id="IPR005950">
    <property type="entry name" value="ModA"/>
</dbReference>
<gene>
    <name evidence="5" type="primary">modA</name>
    <name evidence="5" type="ORF">ACFODZ_10530</name>
</gene>
<evidence type="ECO:0000256" key="2">
    <source>
        <dbReference type="ARBA" id="ARBA00022723"/>
    </source>
</evidence>
<evidence type="ECO:0000313" key="5">
    <source>
        <dbReference type="EMBL" id="MFC3194673.1"/>
    </source>
</evidence>
<dbReference type="SUPFAM" id="SSF53850">
    <property type="entry name" value="Periplasmic binding protein-like II"/>
    <property type="match status" value="1"/>
</dbReference>
<name>A0ABV7J951_9GAMM</name>